<evidence type="ECO:0000256" key="1">
    <source>
        <dbReference type="SAM" id="MobiDB-lite"/>
    </source>
</evidence>
<dbReference type="EMBL" id="JAQQKX010000005">
    <property type="protein sequence ID" value="MDC7683245.1"/>
    <property type="molecule type" value="Genomic_DNA"/>
</dbReference>
<proteinExistence type="predicted"/>
<name>A0ABT5HT50_9CAUL</name>
<gene>
    <name evidence="2" type="ORF">PQU92_08150</name>
</gene>
<protein>
    <submittedName>
        <fullName evidence="2">Uncharacterized protein</fullName>
    </submittedName>
</protein>
<keyword evidence="3" id="KW-1185">Reference proteome</keyword>
<feature type="region of interest" description="Disordered" evidence="1">
    <location>
        <begin position="96"/>
        <end position="136"/>
    </location>
</feature>
<organism evidence="2 3">
    <name type="scientific">Asticcacaulis aquaticus</name>
    <dbReference type="NCBI Taxonomy" id="2984212"/>
    <lineage>
        <taxon>Bacteria</taxon>
        <taxon>Pseudomonadati</taxon>
        <taxon>Pseudomonadota</taxon>
        <taxon>Alphaproteobacteria</taxon>
        <taxon>Caulobacterales</taxon>
        <taxon>Caulobacteraceae</taxon>
        <taxon>Asticcacaulis</taxon>
    </lineage>
</organism>
<reference evidence="2 3" key="1">
    <citation type="submission" date="2023-01" db="EMBL/GenBank/DDBJ databases">
        <title>Novel species of the genus Asticcacaulis isolated from rivers.</title>
        <authorList>
            <person name="Lu H."/>
        </authorList>
    </citation>
    <scope>NUCLEOTIDE SEQUENCE [LARGE SCALE GENOMIC DNA]</scope>
    <source>
        <strain evidence="2 3">BYS171W</strain>
    </source>
</reference>
<dbReference type="RefSeq" id="WP_272747719.1">
    <property type="nucleotide sequence ID" value="NZ_JAQQKX010000005.1"/>
</dbReference>
<evidence type="ECO:0000313" key="2">
    <source>
        <dbReference type="EMBL" id="MDC7683245.1"/>
    </source>
</evidence>
<comment type="caution">
    <text evidence="2">The sequence shown here is derived from an EMBL/GenBank/DDBJ whole genome shotgun (WGS) entry which is preliminary data.</text>
</comment>
<dbReference type="Proteomes" id="UP001214854">
    <property type="component" value="Unassembled WGS sequence"/>
</dbReference>
<sequence>MYQIGSVWNHILQISESLMQTCHHFPTPPQPVQRCSADQWRVDRNLTVTEMADAIGVKRQDLGRALMPMDQDGWREASLTIRKKVRDYTQGAVTLDDWPEKVPPRPCNLGADAPAPSAVPPVPADGAFLSHPKGAA</sequence>
<accession>A0ABT5HT50</accession>
<evidence type="ECO:0000313" key="3">
    <source>
        <dbReference type="Proteomes" id="UP001214854"/>
    </source>
</evidence>